<comment type="subcellular location">
    <subcellularLocation>
        <location evidence="1">Cell membrane</location>
        <topology evidence="1">Multi-pass membrane protein</topology>
    </subcellularLocation>
</comment>
<dbReference type="PANTHER" id="PTHR43045">
    <property type="entry name" value="SHIKIMATE TRANSPORTER"/>
    <property type="match status" value="1"/>
</dbReference>
<dbReference type="InterPro" id="IPR005829">
    <property type="entry name" value="Sugar_transporter_CS"/>
</dbReference>
<evidence type="ECO:0000256" key="2">
    <source>
        <dbReference type="ARBA" id="ARBA00022448"/>
    </source>
</evidence>
<evidence type="ECO:0000256" key="1">
    <source>
        <dbReference type="ARBA" id="ARBA00004651"/>
    </source>
</evidence>
<dbReference type="RefSeq" id="WP_310055802.1">
    <property type="nucleotide sequence ID" value="NZ_JAVDVQ010000006.1"/>
</dbReference>
<evidence type="ECO:0000256" key="8">
    <source>
        <dbReference type="SAM" id="Phobius"/>
    </source>
</evidence>
<evidence type="ECO:0000256" key="3">
    <source>
        <dbReference type="ARBA" id="ARBA00022475"/>
    </source>
</evidence>
<feature type="transmembrane region" description="Helical" evidence="8">
    <location>
        <begin position="39"/>
        <end position="58"/>
    </location>
</feature>
<dbReference type="Proteomes" id="UP001252243">
    <property type="component" value="Unassembled WGS sequence"/>
</dbReference>
<feature type="transmembrane region" description="Helical" evidence="8">
    <location>
        <begin position="99"/>
        <end position="117"/>
    </location>
</feature>
<evidence type="ECO:0000256" key="7">
    <source>
        <dbReference type="SAM" id="MobiDB-lite"/>
    </source>
</evidence>
<feature type="transmembrane region" description="Helical" evidence="8">
    <location>
        <begin position="341"/>
        <end position="363"/>
    </location>
</feature>
<keyword evidence="11" id="KW-1185">Reference proteome</keyword>
<keyword evidence="5 8" id="KW-1133">Transmembrane helix</keyword>
<evidence type="ECO:0000313" key="11">
    <source>
        <dbReference type="Proteomes" id="UP001252243"/>
    </source>
</evidence>
<dbReference type="CDD" id="cd17369">
    <property type="entry name" value="MFS_ShiA_like"/>
    <property type="match status" value="1"/>
</dbReference>
<dbReference type="PANTHER" id="PTHR43045:SF1">
    <property type="entry name" value="SHIKIMATE TRANSPORTER"/>
    <property type="match status" value="1"/>
</dbReference>
<proteinExistence type="predicted"/>
<dbReference type="PROSITE" id="PS00216">
    <property type="entry name" value="SUGAR_TRANSPORT_1"/>
    <property type="match status" value="1"/>
</dbReference>
<dbReference type="Pfam" id="PF00083">
    <property type="entry name" value="Sugar_tr"/>
    <property type="match status" value="1"/>
</dbReference>
<dbReference type="InterPro" id="IPR020846">
    <property type="entry name" value="MFS_dom"/>
</dbReference>
<evidence type="ECO:0000256" key="5">
    <source>
        <dbReference type="ARBA" id="ARBA00022989"/>
    </source>
</evidence>
<feature type="transmembrane region" description="Helical" evidence="8">
    <location>
        <begin position="255"/>
        <end position="276"/>
    </location>
</feature>
<feature type="transmembrane region" description="Helical" evidence="8">
    <location>
        <begin position="409"/>
        <end position="430"/>
    </location>
</feature>
<dbReference type="PROSITE" id="PS50850">
    <property type="entry name" value="MFS"/>
    <property type="match status" value="1"/>
</dbReference>
<evidence type="ECO:0000256" key="4">
    <source>
        <dbReference type="ARBA" id="ARBA00022692"/>
    </source>
</evidence>
<sequence>MSTTTLPTEHPTQSTQSTHQRKQAKRAAAAAYLGGMLEYYDYFIYASAAALVFGRIFFPEAGGAATLASLATFGVAYVARPFGAVILGHFGDKVGRKNVLVFTLVLMGGSTFLIGCLPDFNTIGIWAPILLVVLRICQGLSAGGETAGASTLTIEQAPAAKRGLYGSWALNGIVSGLILASLVFLPIAALPEKELLSWGWRVPFWSSLLVLVLAYVIRRTLDEPQIFEETKEHHETAKLPLVTVMKDHGWDVVRVGFASLFTVVNTVVTVFALSFATQSVGLSTASMLWVTILTNIAALFTQPLTALLSDRIGRKPVFVTGCLGSAVGIFFYFQAISTGSFALIMVAGLVTTSLFYSAANGLYPAFFSEMFDVKVRYTGVAVGLQLGLLIAGFSPAIATWLNGGDKTNWLPVATFTAVVCVLAAIAATTAKETFRTPLHLLGQTAEQQTR</sequence>
<gene>
    <name evidence="10" type="ORF">J2X01_001784</name>
</gene>
<feature type="transmembrane region" description="Helical" evidence="8">
    <location>
        <begin position="64"/>
        <end position="87"/>
    </location>
</feature>
<protein>
    <submittedName>
        <fullName evidence="10">MFS family permease</fullName>
    </submittedName>
</protein>
<dbReference type="EMBL" id="JAVDVQ010000006">
    <property type="protein sequence ID" value="MDR7082495.1"/>
    <property type="molecule type" value="Genomic_DNA"/>
</dbReference>
<feature type="transmembrane region" description="Helical" evidence="8">
    <location>
        <begin position="164"/>
        <end position="188"/>
    </location>
</feature>
<dbReference type="SUPFAM" id="SSF103473">
    <property type="entry name" value="MFS general substrate transporter"/>
    <property type="match status" value="1"/>
</dbReference>
<feature type="transmembrane region" description="Helical" evidence="8">
    <location>
        <begin position="123"/>
        <end position="143"/>
    </location>
</feature>
<feature type="transmembrane region" description="Helical" evidence="8">
    <location>
        <begin position="200"/>
        <end position="217"/>
    </location>
</feature>
<reference evidence="10 11" key="1">
    <citation type="submission" date="2023-07" db="EMBL/GenBank/DDBJ databases">
        <title>Sorghum-associated microbial communities from plants grown in Nebraska, USA.</title>
        <authorList>
            <person name="Schachtman D."/>
        </authorList>
    </citation>
    <scope>NUCLEOTIDE SEQUENCE [LARGE SCALE GENOMIC DNA]</scope>
    <source>
        <strain evidence="10 11">BE167</strain>
    </source>
</reference>
<accession>A0ABU1UBJ8</accession>
<organism evidence="10 11">
    <name type="scientific">Arthrobacter ginsengisoli</name>
    <dbReference type="NCBI Taxonomy" id="1356565"/>
    <lineage>
        <taxon>Bacteria</taxon>
        <taxon>Bacillati</taxon>
        <taxon>Actinomycetota</taxon>
        <taxon>Actinomycetes</taxon>
        <taxon>Micrococcales</taxon>
        <taxon>Micrococcaceae</taxon>
        <taxon>Arthrobacter</taxon>
    </lineage>
</organism>
<feature type="compositionally biased region" description="Polar residues" evidence="7">
    <location>
        <begin position="1"/>
        <end position="18"/>
    </location>
</feature>
<keyword evidence="4 8" id="KW-0812">Transmembrane</keyword>
<comment type="caution">
    <text evidence="10">The sequence shown here is derived from an EMBL/GenBank/DDBJ whole genome shotgun (WGS) entry which is preliminary data.</text>
</comment>
<dbReference type="InterPro" id="IPR005828">
    <property type="entry name" value="MFS_sugar_transport-like"/>
</dbReference>
<feature type="region of interest" description="Disordered" evidence="7">
    <location>
        <begin position="1"/>
        <end position="20"/>
    </location>
</feature>
<name>A0ABU1UBJ8_9MICC</name>
<dbReference type="InterPro" id="IPR036259">
    <property type="entry name" value="MFS_trans_sf"/>
</dbReference>
<evidence type="ECO:0000313" key="10">
    <source>
        <dbReference type="EMBL" id="MDR7082495.1"/>
    </source>
</evidence>
<dbReference type="InterPro" id="IPR011701">
    <property type="entry name" value="MFS"/>
</dbReference>
<feature type="transmembrane region" description="Helical" evidence="8">
    <location>
        <begin position="375"/>
        <end position="397"/>
    </location>
</feature>
<keyword evidence="2" id="KW-0813">Transport</keyword>
<evidence type="ECO:0000259" key="9">
    <source>
        <dbReference type="PROSITE" id="PS50850"/>
    </source>
</evidence>
<dbReference type="Gene3D" id="1.20.1250.20">
    <property type="entry name" value="MFS general substrate transporter like domains"/>
    <property type="match status" value="1"/>
</dbReference>
<keyword evidence="6 8" id="KW-0472">Membrane</keyword>
<keyword evidence="3" id="KW-1003">Cell membrane</keyword>
<feature type="transmembrane region" description="Helical" evidence="8">
    <location>
        <begin position="288"/>
        <end position="309"/>
    </location>
</feature>
<feature type="domain" description="Major facilitator superfamily (MFS) profile" evidence="9">
    <location>
        <begin position="27"/>
        <end position="435"/>
    </location>
</feature>
<dbReference type="Pfam" id="PF07690">
    <property type="entry name" value="MFS_1"/>
    <property type="match status" value="1"/>
</dbReference>
<feature type="transmembrane region" description="Helical" evidence="8">
    <location>
        <begin position="316"/>
        <end position="335"/>
    </location>
</feature>
<evidence type="ECO:0000256" key="6">
    <source>
        <dbReference type="ARBA" id="ARBA00023136"/>
    </source>
</evidence>